<reference evidence="2" key="1">
    <citation type="journal article" date="2016" name="Sci. Rep.">
        <title>Molecular characterization of firefly nuptial gifts: a multi-omics approach sheds light on postcopulatory sexual selection.</title>
        <authorList>
            <person name="Al-Wathiqui N."/>
            <person name="Fallon T.R."/>
            <person name="South A."/>
            <person name="Weng J.K."/>
            <person name="Lewis S.M."/>
        </authorList>
    </citation>
    <scope>NUCLEOTIDE SEQUENCE</scope>
</reference>
<protein>
    <recommendedName>
        <fullName evidence="3">CWF21 domain-containing protein</fullName>
    </recommendedName>
</protein>
<evidence type="ECO:0008006" key="3">
    <source>
        <dbReference type="Google" id="ProtNLM"/>
    </source>
</evidence>
<sequence length="99" mass="11731">MQETTNKVLSNEERDILRKVELMVMHYQDDIETGRIVLREGSGLEEELDKFRNHLLNKLRKDKKGWSSNSSDGSSDNDEKENQLKRKRKTKKVKKRSKK</sequence>
<accession>A0A1Y1MVK1</accession>
<proteinExistence type="predicted"/>
<evidence type="ECO:0000256" key="1">
    <source>
        <dbReference type="SAM" id="MobiDB-lite"/>
    </source>
</evidence>
<dbReference type="EMBL" id="GEZM01019673">
    <property type="protein sequence ID" value="JAV89579.1"/>
    <property type="molecule type" value="Transcribed_RNA"/>
</dbReference>
<dbReference type="AlphaFoldDB" id="A0A1Y1MVK1"/>
<name>A0A1Y1MVK1_PHOPY</name>
<feature type="compositionally biased region" description="Basic residues" evidence="1">
    <location>
        <begin position="85"/>
        <end position="99"/>
    </location>
</feature>
<organism evidence="2">
    <name type="scientific">Photinus pyralis</name>
    <name type="common">Common eastern firefly</name>
    <name type="synonym">Lampyris pyralis</name>
    <dbReference type="NCBI Taxonomy" id="7054"/>
    <lineage>
        <taxon>Eukaryota</taxon>
        <taxon>Metazoa</taxon>
        <taxon>Ecdysozoa</taxon>
        <taxon>Arthropoda</taxon>
        <taxon>Hexapoda</taxon>
        <taxon>Insecta</taxon>
        <taxon>Pterygota</taxon>
        <taxon>Neoptera</taxon>
        <taxon>Endopterygota</taxon>
        <taxon>Coleoptera</taxon>
        <taxon>Polyphaga</taxon>
        <taxon>Elateriformia</taxon>
        <taxon>Elateroidea</taxon>
        <taxon>Lampyridae</taxon>
        <taxon>Lampyrinae</taxon>
        <taxon>Photinus</taxon>
    </lineage>
</organism>
<feature type="region of interest" description="Disordered" evidence="1">
    <location>
        <begin position="60"/>
        <end position="99"/>
    </location>
</feature>
<evidence type="ECO:0000313" key="2">
    <source>
        <dbReference type="EMBL" id="JAV89579.1"/>
    </source>
</evidence>